<evidence type="ECO:0000259" key="14">
    <source>
        <dbReference type="PROSITE" id="PS50137"/>
    </source>
</evidence>
<evidence type="ECO:0000256" key="1">
    <source>
        <dbReference type="ARBA" id="ARBA00004496"/>
    </source>
</evidence>
<dbReference type="Proteomes" id="UP001177023">
    <property type="component" value="Unassembled WGS sequence"/>
</dbReference>
<keyword evidence="10 12" id="KW-0694">RNA-binding</keyword>
<dbReference type="Pfam" id="PF00035">
    <property type="entry name" value="dsrm"/>
    <property type="match status" value="2"/>
</dbReference>
<dbReference type="GO" id="GO:0005730">
    <property type="term" value="C:nucleolus"/>
    <property type="evidence" value="ECO:0007669"/>
    <property type="project" value="TreeGrafter"/>
</dbReference>
<feature type="compositionally biased region" description="Polar residues" evidence="13">
    <location>
        <begin position="137"/>
        <end position="146"/>
    </location>
</feature>
<dbReference type="PANTHER" id="PTHR18934:SF119">
    <property type="entry name" value="ATP-DEPENDENT RNA HELICASE A"/>
    <property type="match status" value="1"/>
</dbReference>
<accession>A0AA36D8N1</accession>
<dbReference type="SMART" id="SM00487">
    <property type="entry name" value="DEXDc"/>
    <property type="match status" value="1"/>
</dbReference>
<dbReference type="PROSITE" id="PS00690">
    <property type="entry name" value="DEAH_ATP_HELICASE"/>
    <property type="match status" value="1"/>
</dbReference>
<evidence type="ECO:0000256" key="10">
    <source>
        <dbReference type="ARBA" id="ARBA00022884"/>
    </source>
</evidence>
<evidence type="ECO:0000313" key="18">
    <source>
        <dbReference type="Proteomes" id="UP001177023"/>
    </source>
</evidence>
<evidence type="ECO:0000256" key="2">
    <source>
        <dbReference type="ARBA" id="ARBA00008792"/>
    </source>
</evidence>
<dbReference type="FunFam" id="3.40.50.300:FF:000375">
    <property type="entry name" value="Putative ATP-dependent RNA helicase DHX30"/>
    <property type="match status" value="1"/>
</dbReference>
<dbReference type="Gene3D" id="3.40.50.300">
    <property type="entry name" value="P-loop containing nucleotide triphosphate hydrolases"/>
    <property type="match status" value="2"/>
</dbReference>
<dbReference type="PROSITE" id="PS50137">
    <property type="entry name" value="DS_RBD"/>
    <property type="match status" value="2"/>
</dbReference>
<dbReference type="GO" id="GO:1990904">
    <property type="term" value="C:ribonucleoprotein complex"/>
    <property type="evidence" value="ECO:0007669"/>
    <property type="project" value="TreeGrafter"/>
</dbReference>
<feature type="compositionally biased region" description="Gly residues" evidence="13">
    <location>
        <begin position="1272"/>
        <end position="1303"/>
    </location>
</feature>
<dbReference type="Pfam" id="PF00271">
    <property type="entry name" value="Helicase_C"/>
    <property type="match status" value="1"/>
</dbReference>
<proteinExistence type="inferred from homology"/>
<dbReference type="InterPro" id="IPR027417">
    <property type="entry name" value="P-loop_NTPase"/>
</dbReference>
<keyword evidence="7" id="KW-0378">Hydrolase</keyword>
<feature type="compositionally biased region" description="Gly residues" evidence="13">
    <location>
        <begin position="1252"/>
        <end position="1263"/>
    </location>
</feature>
<evidence type="ECO:0000256" key="12">
    <source>
        <dbReference type="PROSITE-ProRule" id="PRU00266"/>
    </source>
</evidence>
<evidence type="ECO:0000313" key="17">
    <source>
        <dbReference type="EMBL" id="CAJ0581783.1"/>
    </source>
</evidence>
<dbReference type="PROSITE" id="PS51192">
    <property type="entry name" value="HELICASE_ATP_BIND_1"/>
    <property type="match status" value="1"/>
</dbReference>
<dbReference type="InterPro" id="IPR007502">
    <property type="entry name" value="Helicase-assoc_dom"/>
</dbReference>
<keyword evidence="8" id="KW-0347">Helicase</keyword>
<dbReference type="InterPro" id="IPR048333">
    <property type="entry name" value="HA2_WH"/>
</dbReference>
<dbReference type="Pfam" id="PF04408">
    <property type="entry name" value="WHD_HA2"/>
    <property type="match status" value="1"/>
</dbReference>
<feature type="non-terminal residue" evidence="17">
    <location>
        <position position="1"/>
    </location>
</feature>
<dbReference type="SMART" id="SM00490">
    <property type="entry name" value="HELICc"/>
    <property type="match status" value="1"/>
</dbReference>
<dbReference type="GO" id="GO:0045944">
    <property type="term" value="P:positive regulation of transcription by RNA polymerase II"/>
    <property type="evidence" value="ECO:0007669"/>
    <property type="project" value="TreeGrafter"/>
</dbReference>
<dbReference type="SUPFAM" id="SSF54768">
    <property type="entry name" value="dsRNA-binding domain-like"/>
    <property type="match status" value="2"/>
</dbReference>
<keyword evidence="18" id="KW-1185">Reference proteome</keyword>
<organism evidence="17 18">
    <name type="scientific">Mesorhabditis spiculigera</name>
    <dbReference type="NCBI Taxonomy" id="96644"/>
    <lineage>
        <taxon>Eukaryota</taxon>
        <taxon>Metazoa</taxon>
        <taxon>Ecdysozoa</taxon>
        <taxon>Nematoda</taxon>
        <taxon>Chromadorea</taxon>
        <taxon>Rhabditida</taxon>
        <taxon>Rhabditina</taxon>
        <taxon>Rhabditomorpha</taxon>
        <taxon>Rhabditoidea</taxon>
        <taxon>Rhabditidae</taxon>
        <taxon>Mesorhabditinae</taxon>
        <taxon>Mesorhabditis</taxon>
    </lineage>
</organism>
<feature type="region of interest" description="Disordered" evidence="13">
    <location>
        <begin position="1176"/>
        <end position="1318"/>
    </location>
</feature>
<dbReference type="FunFam" id="3.30.160.20:FF:000028">
    <property type="entry name" value="ATP-dependent RNA helicase A"/>
    <property type="match status" value="1"/>
</dbReference>
<comment type="caution">
    <text evidence="17">The sequence shown here is derived from an EMBL/GenBank/DDBJ whole genome shotgun (WGS) entry which is preliminary data.</text>
</comment>
<keyword evidence="4" id="KW-0963">Cytoplasm</keyword>
<dbReference type="EMBL" id="CATQJA010002663">
    <property type="protein sequence ID" value="CAJ0581783.1"/>
    <property type="molecule type" value="Genomic_DNA"/>
</dbReference>
<keyword evidence="9" id="KW-0067">ATP-binding</keyword>
<dbReference type="GO" id="GO:0003724">
    <property type="term" value="F:RNA helicase activity"/>
    <property type="evidence" value="ECO:0007669"/>
    <property type="project" value="UniProtKB-EC"/>
</dbReference>
<feature type="compositionally biased region" description="Gly residues" evidence="13">
    <location>
        <begin position="1184"/>
        <end position="1236"/>
    </location>
</feature>
<evidence type="ECO:0000256" key="6">
    <source>
        <dbReference type="ARBA" id="ARBA00022741"/>
    </source>
</evidence>
<dbReference type="PROSITE" id="PS51194">
    <property type="entry name" value="HELICASE_CTER"/>
    <property type="match status" value="1"/>
</dbReference>
<evidence type="ECO:0000256" key="4">
    <source>
        <dbReference type="ARBA" id="ARBA00022490"/>
    </source>
</evidence>
<feature type="compositionally biased region" description="Low complexity" evidence="13">
    <location>
        <begin position="1237"/>
        <end position="1251"/>
    </location>
</feature>
<dbReference type="InterPro" id="IPR044445">
    <property type="entry name" value="DHX9_DSRM_1"/>
</dbReference>
<dbReference type="GO" id="GO:0050684">
    <property type="term" value="P:regulation of mRNA processing"/>
    <property type="evidence" value="ECO:0007669"/>
    <property type="project" value="TreeGrafter"/>
</dbReference>
<dbReference type="SUPFAM" id="SSF52540">
    <property type="entry name" value="P-loop containing nucleoside triphosphate hydrolases"/>
    <property type="match status" value="1"/>
</dbReference>
<dbReference type="InterPro" id="IPR001650">
    <property type="entry name" value="Helicase_C-like"/>
</dbReference>
<evidence type="ECO:0000256" key="5">
    <source>
        <dbReference type="ARBA" id="ARBA00022737"/>
    </source>
</evidence>
<sequence>MATSIKDFLYAWLGKNKKVYPQYNTSGMNRQGAQRFKCELRVPGFSYTGLGNSQNKNDAATNAAIDFTNYLVREGHVQQNEVPMLTASSLEATSAAPMPFGSCFGDGPPQPNSFKPDPGTPQTGNGGGYGASDWAPQENQQSFQVQRTQHENYINQKAEEMAKSESVDFRADLHGGWTIENSKQAVNEFLAKLKMPAISYAPRKMEGGMSSTFICEVTQRLPQLNTVITGRGQGSTKKVAESQCAANVMRQLFHKGLVKAFSGNRVKRNASNLPSLPIPEDPELFERVKAYINKRELQPVKADLASTPELPQSLLIDTKLAAFEEVEAFPGGNISWCPATQNWNPWRACNIDAPPLAFQSLQQISQDLAQEEQQKSLDARIQETRQHLPVYGYYDQLIATIEQNQVTLIKGETGCGKSTQVPQYLLEHYIREGRGAEFAAFVSQPRRISAISLCERVAAERGEQPGYSIGYSVRFDGVTPRPYGAIMFCTVGVLLRRMESGLRGVSHVFIDEIHERDINTDFVLVVLREMAKEHRGVRFVLMSATIDTEMFQNFFGNCPVIEMEGRTFPVQQFFLEDIIKNLNFMPDRSSRAVMADEEGGEEADPGDTASKNLLLQIGPEYPPFVRQAMQNMSEREVPYQVIEAILTDIDQRGVEGSVLIFLPGWQEIQFVMTGLQQSPIFGNSQKYLVLPLHSQVSSFEQRKVFDRYPGQRKIILSTNIAETSVTIDDVVFVIDSCKAREKMYTSHNNMVHFATVWASKTNLAQRRGRAGRVRDGYAFHLCTKARYEALEQHRMAEMLRTPLHEIALTIKLLNLGSIGDFLAKAIEPPPVDTVIEAEVVLREMNALDRHSELTPLGRIIARMPVDPVMGRTIVLGCAMGVGAPMCDVAAASSFSAPWVFPIKERSRLTGAQRSFAGARWSDHIGLLGLCHAYRGAMEGGPQGERQFCDRYSVSGPILKQCTGAKQQLVEILINQCGFPEDVMWDPELNMNGEDANIDLILALLVQSIYPNVGYYKGKRKICTLEQATALLTKQSILSPFKGEDVALPSPLLIFTEKLRTKCISCKNLSVITGIQLLLFGARRVECVGEDAVRIDDMIHLRMNPEHAAAILALRPCVEALLIDACMEPSSVATLSEVNAELVDIIRCLCSQKFLASPDAPKDNILADCVTEATAQRGMSRPSGGYRGGPPGGGYRGRGGGFNSGGGFNRGGSDGFRGAGRGLRGGQQSFGGGGDGFRGSSRGFRGGQQSFGSGSGNGFSGGSSQGFANGNGSSFGGGGYQPYGGPRGGAGSGFNSGPRGGGSRGFNSAPRGGGGGGWF</sequence>
<evidence type="ECO:0000256" key="13">
    <source>
        <dbReference type="SAM" id="MobiDB-lite"/>
    </source>
</evidence>
<comment type="subcellular location">
    <subcellularLocation>
        <location evidence="1">Cytoplasm</location>
    </subcellularLocation>
</comment>
<comment type="similarity">
    <text evidence="2">Belongs to the DEAD box helicase family. DEAH subfamily.</text>
</comment>
<evidence type="ECO:0000256" key="11">
    <source>
        <dbReference type="ARBA" id="ARBA00047984"/>
    </source>
</evidence>
<feature type="region of interest" description="Disordered" evidence="13">
    <location>
        <begin position="98"/>
        <end position="146"/>
    </location>
</feature>
<feature type="domain" description="DRBM" evidence="14">
    <location>
        <begin position="4"/>
        <end position="73"/>
    </location>
</feature>
<feature type="domain" description="Helicase C-terminal" evidence="16">
    <location>
        <begin position="641"/>
        <end position="814"/>
    </location>
</feature>
<dbReference type="GO" id="GO:0005524">
    <property type="term" value="F:ATP binding"/>
    <property type="evidence" value="ECO:0007669"/>
    <property type="project" value="UniProtKB-KW"/>
</dbReference>
<evidence type="ECO:0000256" key="7">
    <source>
        <dbReference type="ARBA" id="ARBA00022801"/>
    </source>
</evidence>
<protein>
    <recommendedName>
        <fullName evidence="3">RNA helicase</fullName>
        <ecNumber evidence="3">3.6.4.13</ecNumber>
    </recommendedName>
</protein>
<dbReference type="InterPro" id="IPR011709">
    <property type="entry name" value="DEAD-box_helicase_OB_fold"/>
</dbReference>
<dbReference type="Pfam" id="PF07717">
    <property type="entry name" value="OB_NTP_bind"/>
    <property type="match status" value="1"/>
</dbReference>
<evidence type="ECO:0000256" key="9">
    <source>
        <dbReference type="ARBA" id="ARBA00022840"/>
    </source>
</evidence>
<gene>
    <name evidence="17" type="ORF">MSPICULIGERA_LOCUS19937</name>
</gene>
<dbReference type="SMART" id="SM00358">
    <property type="entry name" value="DSRM"/>
    <property type="match status" value="2"/>
</dbReference>
<dbReference type="EC" id="3.6.4.13" evidence="3"/>
<dbReference type="SMART" id="SM00847">
    <property type="entry name" value="HA2"/>
    <property type="match status" value="1"/>
</dbReference>
<dbReference type="CDD" id="cd18791">
    <property type="entry name" value="SF2_C_RHA"/>
    <property type="match status" value="1"/>
</dbReference>
<name>A0AA36D8N1_9BILA</name>
<dbReference type="InterPro" id="IPR002464">
    <property type="entry name" value="DNA/RNA_helicase_DEAH_CS"/>
</dbReference>
<dbReference type="Gene3D" id="3.30.160.20">
    <property type="match status" value="2"/>
</dbReference>
<feature type="domain" description="DRBM" evidence="14">
    <location>
        <begin position="181"/>
        <end position="254"/>
    </location>
</feature>
<dbReference type="CDD" id="cd19854">
    <property type="entry name" value="DSRM_DHX9_rpt1"/>
    <property type="match status" value="1"/>
</dbReference>
<keyword evidence="5" id="KW-0677">Repeat</keyword>
<dbReference type="PANTHER" id="PTHR18934">
    <property type="entry name" value="ATP-DEPENDENT RNA HELICASE"/>
    <property type="match status" value="1"/>
</dbReference>
<dbReference type="GO" id="GO:0016887">
    <property type="term" value="F:ATP hydrolysis activity"/>
    <property type="evidence" value="ECO:0007669"/>
    <property type="project" value="TreeGrafter"/>
</dbReference>
<keyword evidence="6" id="KW-0547">Nucleotide-binding</keyword>
<comment type="catalytic activity">
    <reaction evidence="11">
        <text>ATP + H2O = ADP + phosphate + H(+)</text>
        <dbReference type="Rhea" id="RHEA:13065"/>
        <dbReference type="ChEBI" id="CHEBI:15377"/>
        <dbReference type="ChEBI" id="CHEBI:15378"/>
        <dbReference type="ChEBI" id="CHEBI:30616"/>
        <dbReference type="ChEBI" id="CHEBI:43474"/>
        <dbReference type="ChEBI" id="CHEBI:456216"/>
        <dbReference type="EC" id="3.6.4.13"/>
    </reaction>
</comment>
<dbReference type="GO" id="GO:0043138">
    <property type="term" value="F:3'-5' DNA helicase activity"/>
    <property type="evidence" value="ECO:0007669"/>
    <property type="project" value="TreeGrafter"/>
</dbReference>
<evidence type="ECO:0000259" key="15">
    <source>
        <dbReference type="PROSITE" id="PS51192"/>
    </source>
</evidence>
<dbReference type="Gene3D" id="1.20.120.1080">
    <property type="match status" value="1"/>
</dbReference>
<evidence type="ECO:0000259" key="16">
    <source>
        <dbReference type="PROSITE" id="PS51194"/>
    </source>
</evidence>
<dbReference type="GO" id="GO:0003725">
    <property type="term" value="F:double-stranded RNA binding"/>
    <property type="evidence" value="ECO:0007669"/>
    <property type="project" value="InterPro"/>
</dbReference>
<dbReference type="GO" id="GO:0005737">
    <property type="term" value="C:cytoplasm"/>
    <property type="evidence" value="ECO:0007669"/>
    <property type="project" value="UniProtKB-SubCell"/>
</dbReference>
<reference evidence="17" key="1">
    <citation type="submission" date="2023-06" db="EMBL/GenBank/DDBJ databases">
        <authorList>
            <person name="Delattre M."/>
        </authorList>
    </citation>
    <scope>NUCLEOTIDE SEQUENCE</scope>
    <source>
        <strain evidence="17">AF72</strain>
    </source>
</reference>
<feature type="domain" description="Helicase ATP-binding" evidence="15">
    <location>
        <begin position="398"/>
        <end position="564"/>
    </location>
</feature>
<dbReference type="InterPro" id="IPR014720">
    <property type="entry name" value="dsRBD_dom"/>
</dbReference>
<evidence type="ECO:0000256" key="3">
    <source>
        <dbReference type="ARBA" id="ARBA00012552"/>
    </source>
</evidence>
<dbReference type="InterPro" id="IPR014001">
    <property type="entry name" value="Helicase_ATP-bd"/>
</dbReference>
<evidence type="ECO:0000256" key="8">
    <source>
        <dbReference type="ARBA" id="ARBA00022806"/>
    </source>
</evidence>